<feature type="transmembrane region" description="Helical" evidence="6">
    <location>
        <begin position="378"/>
        <end position="396"/>
    </location>
</feature>
<comment type="caution">
    <text evidence="8">The sequence shown here is derived from an EMBL/GenBank/DDBJ whole genome shotgun (WGS) entry which is preliminary data.</text>
</comment>
<organism evidence="8 9">
    <name type="scientific">Paenibacillus yanchengensis</name>
    <dbReference type="NCBI Taxonomy" id="2035833"/>
    <lineage>
        <taxon>Bacteria</taxon>
        <taxon>Bacillati</taxon>
        <taxon>Bacillota</taxon>
        <taxon>Bacilli</taxon>
        <taxon>Bacillales</taxon>
        <taxon>Paenibacillaceae</taxon>
        <taxon>Paenibacillus</taxon>
    </lineage>
</organism>
<sequence>MGVIIRLKERLTPVTMVAIVTAISLLGDSMLYIVLPVYWRQIGLDSLWQVGILLSINRFVRLPLNPILGWLYHKMSLRTGLLVAIVLGTLTTIGYGVFKGFIIWLILRIIWGIAWSLLRIGGYFAVINYSDDTNRGYVMGKFNGVSRLGSLVGMLAGGILVPIIGLPTVAIVFGCICAIGIPIIMLFVSKQTTNETSVSPSFKQVSVYLKSAPVLKIIIGGLLISLLYATMSATLSLVIETHYASDISVFGIILGSTALAGAIQAARWLWEPFLAVWIGRMSDGPKGRTPLLFASLMIAAICFALIPWSLPIYIWILIVLFALVTGTAVTTLMDAVASDIGKSSMVIAIMTAYSVATDLGAALGPMISFWVLEATGGIVPVYSISAILFVVTALWLRTLKEMRPTFQKTTSESVESV</sequence>
<feature type="transmembrane region" description="Helical" evidence="6">
    <location>
        <begin position="47"/>
        <end position="64"/>
    </location>
</feature>
<dbReference type="SUPFAM" id="SSF103473">
    <property type="entry name" value="MFS general substrate transporter"/>
    <property type="match status" value="1"/>
</dbReference>
<gene>
    <name evidence="8" type="ORF">ACFSJH_01325</name>
</gene>
<feature type="transmembrane region" description="Helical" evidence="6">
    <location>
        <begin position="12"/>
        <end position="35"/>
    </location>
</feature>
<feature type="transmembrane region" description="Helical" evidence="6">
    <location>
        <begin position="249"/>
        <end position="270"/>
    </location>
</feature>
<dbReference type="PANTHER" id="PTHR23506:SF23">
    <property type="entry name" value="GH10249P"/>
    <property type="match status" value="1"/>
</dbReference>
<keyword evidence="3 6" id="KW-0812">Transmembrane</keyword>
<keyword evidence="9" id="KW-1185">Reference proteome</keyword>
<accession>A0ABW4YFZ5</accession>
<keyword evidence="4 6" id="KW-1133">Transmembrane helix</keyword>
<dbReference type="InterPro" id="IPR036259">
    <property type="entry name" value="MFS_trans_sf"/>
</dbReference>
<reference evidence="9" key="1">
    <citation type="journal article" date="2019" name="Int. J. Syst. Evol. Microbiol.">
        <title>The Global Catalogue of Microorganisms (GCM) 10K type strain sequencing project: providing services to taxonomists for standard genome sequencing and annotation.</title>
        <authorList>
            <consortium name="The Broad Institute Genomics Platform"/>
            <consortium name="The Broad Institute Genome Sequencing Center for Infectious Disease"/>
            <person name="Wu L."/>
            <person name="Ma J."/>
        </authorList>
    </citation>
    <scope>NUCLEOTIDE SEQUENCE [LARGE SCALE GENOMIC DNA]</scope>
    <source>
        <strain evidence="9">GH52</strain>
    </source>
</reference>
<dbReference type="InterPro" id="IPR050930">
    <property type="entry name" value="MFS_Vesicular_Transporter"/>
</dbReference>
<evidence type="ECO:0000256" key="5">
    <source>
        <dbReference type="ARBA" id="ARBA00023136"/>
    </source>
</evidence>
<dbReference type="PROSITE" id="PS50850">
    <property type="entry name" value="MFS"/>
    <property type="match status" value="1"/>
</dbReference>
<feature type="transmembrane region" description="Helical" evidence="6">
    <location>
        <begin position="76"/>
        <end position="95"/>
    </location>
</feature>
<dbReference type="InterPro" id="IPR011701">
    <property type="entry name" value="MFS"/>
</dbReference>
<dbReference type="Gene3D" id="1.20.1250.20">
    <property type="entry name" value="MFS general substrate transporter like domains"/>
    <property type="match status" value="1"/>
</dbReference>
<comment type="subcellular location">
    <subcellularLocation>
        <location evidence="1">Cell membrane</location>
        <topology evidence="1">Multi-pass membrane protein</topology>
    </subcellularLocation>
</comment>
<dbReference type="PANTHER" id="PTHR23506">
    <property type="entry name" value="GH10249P"/>
    <property type="match status" value="1"/>
</dbReference>
<feature type="transmembrane region" description="Helical" evidence="6">
    <location>
        <begin position="345"/>
        <end position="372"/>
    </location>
</feature>
<dbReference type="Pfam" id="PF07690">
    <property type="entry name" value="MFS_1"/>
    <property type="match status" value="1"/>
</dbReference>
<feature type="domain" description="Major facilitator superfamily (MFS) profile" evidence="7">
    <location>
        <begin position="13"/>
        <end position="403"/>
    </location>
</feature>
<feature type="transmembrane region" description="Helical" evidence="6">
    <location>
        <begin position="148"/>
        <end position="164"/>
    </location>
</feature>
<dbReference type="InterPro" id="IPR020846">
    <property type="entry name" value="MFS_dom"/>
</dbReference>
<keyword evidence="5 6" id="KW-0472">Membrane</keyword>
<evidence type="ECO:0000256" key="2">
    <source>
        <dbReference type="ARBA" id="ARBA00022448"/>
    </source>
</evidence>
<name>A0ABW4YFZ5_9BACL</name>
<evidence type="ECO:0000313" key="9">
    <source>
        <dbReference type="Proteomes" id="UP001597362"/>
    </source>
</evidence>
<evidence type="ECO:0000256" key="1">
    <source>
        <dbReference type="ARBA" id="ARBA00004651"/>
    </source>
</evidence>
<evidence type="ECO:0000256" key="6">
    <source>
        <dbReference type="SAM" id="Phobius"/>
    </source>
</evidence>
<feature type="transmembrane region" description="Helical" evidence="6">
    <location>
        <begin position="290"/>
        <end position="306"/>
    </location>
</feature>
<feature type="transmembrane region" description="Helical" evidence="6">
    <location>
        <begin position="312"/>
        <end position="333"/>
    </location>
</feature>
<protein>
    <submittedName>
        <fullName evidence="8">MFS transporter</fullName>
    </submittedName>
</protein>
<keyword evidence="2" id="KW-0813">Transport</keyword>
<feature type="transmembrane region" description="Helical" evidence="6">
    <location>
        <begin position="101"/>
        <end position="127"/>
    </location>
</feature>
<feature type="transmembrane region" description="Helical" evidence="6">
    <location>
        <begin position="208"/>
        <end position="229"/>
    </location>
</feature>
<evidence type="ECO:0000256" key="3">
    <source>
        <dbReference type="ARBA" id="ARBA00022692"/>
    </source>
</evidence>
<dbReference type="EMBL" id="JBHUHO010000004">
    <property type="protein sequence ID" value="MFD2114394.1"/>
    <property type="molecule type" value="Genomic_DNA"/>
</dbReference>
<evidence type="ECO:0000259" key="7">
    <source>
        <dbReference type="PROSITE" id="PS50850"/>
    </source>
</evidence>
<dbReference type="Proteomes" id="UP001597362">
    <property type="component" value="Unassembled WGS sequence"/>
</dbReference>
<evidence type="ECO:0000256" key="4">
    <source>
        <dbReference type="ARBA" id="ARBA00022989"/>
    </source>
</evidence>
<evidence type="ECO:0000313" key="8">
    <source>
        <dbReference type="EMBL" id="MFD2114394.1"/>
    </source>
</evidence>
<feature type="transmembrane region" description="Helical" evidence="6">
    <location>
        <begin position="170"/>
        <end position="188"/>
    </location>
</feature>
<dbReference type="RefSeq" id="WP_377769373.1">
    <property type="nucleotide sequence ID" value="NZ_JBHUHO010000004.1"/>
</dbReference>
<proteinExistence type="predicted"/>